<protein>
    <submittedName>
        <fullName evidence="2">Uncharacterized protein</fullName>
    </submittedName>
</protein>
<feature type="compositionally biased region" description="Basic residues" evidence="1">
    <location>
        <begin position="27"/>
        <end position="39"/>
    </location>
</feature>
<gene>
    <name evidence="2" type="ORF">PoB_004398100</name>
</gene>
<comment type="caution">
    <text evidence="2">The sequence shown here is derived from an EMBL/GenBank/DDBJ whole genome shotgun (WGS) entry which is preliminary data.</text>
</comment>
<name>A0AAV4BF99_9GAST</name>
<accession>A0AAV4BF99</accession>
<evidence type="ECO:0000313" key="2">
    <source>
        <dbReference type="EMBL" id="GFO17476.1"/>
    </source>
</evidence>
<feature type="region of interest" description="Disordered" evidence="1">
    <location>
        <begin position="60"/>
        <end position="113"/>
    </location>
</feature>
<evidence type="ECO:0000313" key="3">
    <source>
        <dbReference type="Proteomes" id="UP000735302"/>
    </source>
</evidence>
<proteinExistence type="predicted"/>
<evidence type="ECO:0000256" key="1">
    <source>
        <dbReference type="SAM" id="MobiDB-lite"/>
    </source>
</evidence>
<dbReference type="AlphaFoldDB" id="A0AAV4BF99"/>
<reference evidence="2 3" key="1">
    <citation type="journal article" date="2021" name="Elife">
        <title>Chloroplast acquisition without the gene transfer in kleptoplastic sea slugs, Plakobranchus ocellatus.</title>
        <authorList>
            <person name="Maeda T."/>
            <person name="Takahashi S."/>
            <person name="Yoshida T."/>
            <person name="Shimamura S."/>
            <person name="Takaki Y."/>
            <person name="Nagai Y."/>
            <person name="Toyoda A."/>
            <person name="Suzuki Y."/>
            <person name="Arimoto A."/>
            <person name="Ishii H."/>
            <person name="Satoh N."/>
            <person name="Nishiyama T."/>
            <person name="Hasebe M."/>
            <person name="Maruyama T."/>
            <person name="Minagawa J."/>
            <person name="Obokata J."/>
            <person name="Shigenobu S."/>
        </authorList>
    </citation>
    <scope>NUCLEOTIDE SEQUENCE [LARGE SCALE GENOMIC DNA]</scope>
</reference>
<sequence>MHHGGKRDAKVPPASHAVDGTPGSRVYLRKRRHPPARKTKVSLFCAVSLQIGNSTEVKRGCRRNPEAGNLHDGGANRSTLARQARTHRHIGGSNKRADPPAVGAPAPQLNRPL</sequence>
<feature type="region of interest" description="Disordered" evidence="1">
    <location>
        <begin position="1"/>
        <end position="39"/>
    </location>
</feature>
<organism evidence="2 3">
    <name type="scientific">Plakobranchus ocellatus</name>
    <dbReference type="NCBI Taxonomy" id="259542"/>
    <lineage>
        <taxon>Eukaryota</taxon>
        <taxon>Metazoa</taxon>
        <taxon>Spiralia</taxon>
        <taxon>Lophotrochozoa</taxon>
        <taxon>Mollusca</taxon>
        <taxon>Gastropoda</taxon>
        <taxon>Heterobranchia</taxon>
        <taxon>Euthyneura</taxon>
        <taxon>Panpulmonata</taxon>
        <taxon>Sacoglossa</taxon>
        <taxon>Placobranchoidea</taxon>
        <taxon>Plakobranchidae</taxon>
        <taxon>Plakobranchus</taxon>
    </lineage>
</organism>
<dbReference type="EMBL" id="BLXT01004823">
    <property type="protein sequence ID" value="GFO17476.1"/>
    <property type="molecule type" value="Genomic_DNA"/>
</dbReference>
<feature type="compositionally biased region" description="Basic and acidic residues" evidence="1">
    <location>
        <begin position="1"/>
        <end position="10"/>
    </location>
</feature>
<dbReference type="Proteomes" id="UP000735302">
    <property type="component" value="Unassembled WGS sequence"/>
</dbReference>
<keyword evidence="3" id="KW-1185">Reference proteome</keyword>